<keyword evidence="1" id="KW-0472">Membrane</keyword>
<dbReference type="GO" id="GO:0030153">
    <property type="term" value="P:bacteriocin immunity"/>
    <property type="evidence" value="ECO:0007669"/>
    <property type="project" value="InterPro"/>
</dbReference>
<sequence length="148" mass="15970">MNEADSQTFDANTKKKARPTVYESAVDWWVGLLLILAPLMSAAIGVYAWWNGQPGDAMTLFIAGAVSSLVTAAFTVPCRYTVLDDAVSIRCGLICYQVPLSEIVSVERTASLKSGPSLSLKRVAIKTAKRTIIISPKDRDAFIADVMG</sequence>
<evidence type="ECO:0000256" key="1">
    <source>
        <dbReference type="SAM" id="Phobius"/>
    </source>
</evidence>
<accession>A0A5C6ETU9</accession>
<dbReference type="RefSeq" id="WP_186775696.1">
    <property type="nucleotide sequence ID" value="NZ_SJPW01000005.1"/>
</dbReference>
<evidence type="ECO:0000259" key="2">
    <source>
        <dbReference type="Pfam" id="PF06713"/>
    </source>
</evidence>
<feature type="transmembrane region" description="Helical" evidence="1">
    <location>
        <begin position="57"/>
        <end position="76"/>
    </location>
</feature>
<organism evidence="3 4">
    <name type="scientific">Rubripirellula tenax</name>
    <dbReference type="NCBI Taxonomy" id="2528015"/>
    <lineage>
        <taxon>Bacteria</taxon>
        <taxon>Pseudomonadati</taxon>
        <taxon>Planctomycetota</taxon>
        <taxon>Planctomycetia</taxon>
        <taxon>Pirellulales</taxon>
        <taxon>Pirellulaceae</taxon>
        <taxon>Rubripirellula</taxon>
    </lineage>
</organism>
<dbReference type="InterPro" id="IPR009589">
    <property type="entry name" value="PH_YyaB-like"/>
</dbReference>
<comment type="caution">
    <text evidence="3">The sequence shown here is derived from an EMBL/GenBank/DDBJ whole genome shotgun (WGS) entry which is preliminary data.</text>
</comment>
<reference evidence="3 4" key="1">
    <citation type="submission" date="2019-02" db="EMBL/GenBank/DDBJ databases">
        <title>Deep-cultivation of Planctomycetes and their phenomic and genomic characterization uncovers novel biology.</title>
        <authorList>
            <person name="Wiegand S."/>
            <person name="Jogler M."/>
            <person name="Boedeker C."/>
            <person name="Pinto D."/>
            <person name="Vollmers J."/>
            <person name="Rivas-Marin E."/>
            <person name="Kohn T."/>
            <person name="Peeters S.H."/>
            <person name="Heuer A."/>
            <person name="Rast P."/>
            <person name="Oberbeckmann S."/>
            <person name="Bunk B."/>
            <person name="Jeske O."/>
            <person name="Meyerdierks A."/>
            <person name="Storesund J.E."/>
            <person name="Kallscheuer N."/>
            <person name="Luecker S."/>
            <person name="Lage O.M."/>
            <person name="Pohl T."/>
            <person name="Merkel B.J."/>
            <person name="Hornburger P."/>
            <person name="Mueller R.-W."/>
            <person name="Bruemmer F."/>
            <person name="Labrenz M."/>
            <person name="Spormann A.M."/>
            <person name="Op Den Camp H."/>
            <person name="Overmann J."/>
            <person name="Amann R."/>
            <person name="Jetten M.S.M."/>
            <person name="Mascher T."/>
            <person name="Medema M.H."/>
            <person name="Devos D.P."/>
            <person name="Kaster A.-K."/>
            <person name="Ovreas L."/>
            <person name="Rohde M."/>
            <person name="Galperin M.Y."/>
            <person name="Jogler C."/>
        </authorList>
    </citation>
    <scope>NUCLEOTIDE SEQUENCE [LARGE SCALE GENOMIC DNA]</scope>
    <source>
        <strain evidence="3 4">Poly51</strain>
    </source>
</reference>
<evidence type="ECO:0000313" key="4">
    <source>
        <dbReference type="Proteomes" id="UP000318288"/>
    </source>
</evidence>
<keyword evidence="1" id="KW-1133">Transmembrane helix</keyword>
<feature type="transmembrane region" description="Helical" evidence="1">
    <location>
        <begin position="28"/>
        <end position="50"/>
    </location>
</feature>
<evidence type="ECO:0000313" key="3">
    <source>
        <dbReference type="EMBL" id="TWU51026.1"/>
    </source>
</evidence>
<dbReference type="Pfam" id="PF06713">
    <property type="entry name" value="bPH_4"/>
    <property type="match status" value="1"/>
</dbReference>
<gene>
    <name evidence="3" type="ORF">Poly51_43200</name>
</gene>
<name>A0A5C6ETU9_9BACT</name>
<protein>
    <recommendedName>
        <fullName evidence="2">Uncharacterized protein YyaB-like PH domain-containing protein</fullName>
    </recommendedName>
</protein>
<keyword evidence="4" id="KW-1185">Reference proteome</keyword>
<feature type="domain" description="Uncharacterized protein YyaB-like PH" evidence="2">
    <location>
        <begin position="78"/>
        <end position="147"/>
    </location>
</feature>
<proteinExistence type="predicted"/>
<dbReference type="AlphaFoldDB" id="A0A5C6ETU9"/>
<dbReference type="EMBL" id="SJPW01000005">
    <property type="protein sequence ID" value="TWU51026.1"/>
    <property type="molecule type" value="Genomic_DNA"/>
</dbReference>
<keyword evidence="1" id="KW-0812">Transmembrane</keyword>
<dbReference type="Proteomes" id="UP000318288">
    <property type="component" value="Unassembled WGS sequence"/>
</dbReference>